<keyword evidence="1" id="KW-0472">Membrane</keyword>
<accession>A0AAU7C9Y3</accession>
<feature type="transmembrane region" description="Helical" evidence="1">
    <location>
        <begin position="103"/>
        <end position="120"/>
    </location>
</feature>
<keyword evidence="1" id="KW-0812">Transmembrane</keyword>
<proteinExistence type="predicted"/>
<dbReference type="RefSeq" id="WP_406694970.1">
    <property type="nucleotide sequence ID" value="NZ_CP155447.1"/>
</dbReference>
<name>A0AAU7C9Y3_9BACT</name>
<evidence type="ECO:0000256" key="1">
    <source>
        <dbReference type="SAM" id="Phobius"/>
    </source>
</evidence>
<sequence length="235" mass="25496">MIPSAPPRVIPRLDLVVLVACLVAGVWVATYTGDELQTALGLIPPQWNLRFGATNSLKELSGVHVETHRESYAKAFPRSPLATINRIPAVIAGWELCARVRKTGLPFLTIAGLGVGFVAIRPRTKTPGARRLRRGPGQVAAAVYLVLSAAGLIEEFVVRRFDLHTYGFDLDPLPSIWENNTLCVGTAIAAAWGLLLLAGRWKPARGWREMLGLGLGGILLANLLWATVLKHLAQF</sequence>
<gene>
    <name evidence="2" type="ORF">V5E97_28400</name>
</gene>
<reference evidence="2" key="1">
    <citation type="submission" date="2024-05" db="EMBL/GenBank/DDBJ databases">
        <title>Planctomycetes of the genus Singulisphaera possess chitinolytic capabilities.</title>
        <authorList>
            <person name="Ivanova A."/>
        </authorList>
    </citation>
    <scope>NUCLEOTIDE SEQUENCE</scope>
    <source>
        <strain evidence="2">Ch08T</strain>
    </source>
</reference>
<keyword evidence="1" id="KW-1133">Transmembrane helix</keyword>
<feature type="transmembrane region" description="Helical" evidence="1">
    <location>
        <begin position="12"/>
        <end position="32"/>
    </location>
</feature>
<dbReference type="EMBL" id="CP155447">
    <property type="protein sequence ID" value="XBH02228.1"/>
    <property type="molecule type" value="Genomic_DNA"/>
</dbReference>
<dbReference type="AlphaFoldDB" id="A0AAU7C9Y3"/>
<feature type="transmembrane region" description="Helical" evidence="1">
    <location>
        <begin position="141"/>
        <end position="159"/>
    </location>
</feature>
<evidence type="ECO:0000313" key="2">
    <source>
        <dbReference type="EMBL" id="XBH02228.1"/>
    </source>
</evidence>
<organism evidence="2">
    <name type="scientific">Singulisphaera sp. Ch08</name>
    <dbReference type="NCBI Taxonomy" id="3120278"/>
    <lineage>
        <taxon>Bacteria</taxon>
        <taxon>Pseudomonadati</taxon>
        <taxon>Planctomycetota</taxon>
        <taxon>Planctomycetia</taxon>
        <taxon>Isosphaerales</taxon>
        <taxon>Isosphaeraceae</taxon>
        <taxon>Singulisphaera</taxon>
    </lineage>
</organism>
<feature type="transmembrane region" description="Helical" evidence="1">
    <location>
        <begin position="210"/>
        <end position="229"/>
    </location>
</feature>
<protein>
    <submittedName>
        <fullName evidence="2">Uncharacterized protein</fullName>
    </submittedName>
</protein>
<feature type="transmembrane region" description="Helical" evidence="1">
    <location>
        <begin position="179"/>
        <end position="198"/>
    </location>
</feature>